<feature type="binding site" evidence="20">
    <location>
        <position position="102"/>
    </location>
    <ligand>
        <name>Mg(2+)</name>
        <dbReference type="ChEBI" id="CHEBI:18420"/>
    </ligand>
</feature>
<dbReference type="PANTHER" id="PTHR43584:SF3">
    <property type="entry name" value="BIFUNCTIONAL PROTEIN GLMU"/>
    <property type="match status" value="1"/>
</dbReference>
<comment type="pathway">
    <text evidence="2 20">Nucleotide-sugar biosynthesis; UDP-N-acetyl-alpha-D-glucosamine biosynthesis; N-acetyl-alpha-D-glucosamine 1-phosphate from alpha-D-glucosamine 6-phosphate (route II): step 2/2.</text>
</comment>
<keyword evidence="23" id="KW-1185">Reference proteome</keyword>
<keyword evidence="8 20" id="KW-0548">Nucleotidyltransferase</keyword>
<feature type="binding site" evidence="20">
    <location>
        <begin position="8"/>
        <end position="11"/>
    </location>
    <ligand>
        <name>UDP-N-acetyl-alpha-D-glucosamine</name>
        <dbReference type="ChEBI" id="CHEBI:57705"/>
    </ligand>
</feature>
<comment type="subcellular location">
    <subcellularLocation>
        <location evidence="1 20">Cytoplasm</location>
    </subcellularLocation>
</comment>
<keyword evidence="12 20" id="KW-0133">Cell shape</keyword>
<feature type="binding site" evidence="20">
    <location>
        <position position="227"/>
    </location>
    <ligand>
        <name>Mg(2+)</name>
        <dbReference type="ChEBI" id="CHEBI:18420"/>
    </ligand>
</feature>
<dbReference type="Gene3D" id="2.160.10.10">
    <property type="entry name" value="Hexapeptide repeat proteins"/>
    <property type="match status" value="1"/>
</dbReference>
<gene>
    <name evidence="20 22" type="primary">glmU</name>
    <name evidence="22" type="ORF">ACFO8Q_14440</name>
</gene>
<evidence type="ECO:0000256" key="5">
    <source>
        <dbReference type="ARBA" id="ARBA00007947"/>
    </source>
</evidence>
<evidence type="ECO:0000256" key="1">
    <source>
        <dbReference type="ARBA" id="ARBA00004496"/>
    </source>
</evidence>
<dbReference type="PROSITE" id="PS00101">
    <property type="entry name" value="HEXAPEP_TRANSFERASES"/>
    <property type="match status" value="1"/>
</dbReference>
<evidence type="ECO:0000256" key="15">
    <source>
        <dbReference type="ARBA" id="ARBA00023315"/>
    </source>
</evidence>
<evidence type="ECO:0000313" key="23">
    <source>
        <dbReference type="Proteomes" id="UP001596002"/>
    </source>
</evidence>
<dbReference type="InterPro" id="IPR038009">
    <property type="entry name" value="GlmU_C_LbH"/>
</dbReference>
<keyword evidence="11 20" id="KW-0460">Magnesium</keyword>
<dbReference type="GO" id="GO:0019134">
    <property type="term" value="F:glucosamine-1-phosphate N-acetyltransferase activity"/>
    <property type="evidence" value="ECO:0007669"/>
    <property type="project" value="UniProtKB-EC"/>
</dbReference>
<keyword evidence="15 20" id="KW-0012">Acyltransferase</keyword>
<feature type="region of interest" description="Linker" evidence="20">
    <location>
        <begin position="230"/>
        <end position="250"/>
    </location>
</feature>
<feature type="binding site" evidence="20">
    <location>
        <position position="22"/>
    </location>
    <ligand>
        <name>UDP-N-acetyl-alpha-D-glucosamine</name>
        <dbReference type="ChEBI" id="CHEBI:57705"/>
    </ligand>
</feature>
<name>A0ABV9Q3A1_9BACL</name>
<dbReference type="InterPro" id="IPR001451">
    <property type="entry name" value="Hexapep"/>
</dbReference>
<feature type="binding site" evidence="20">
    <location>
        <position position="376"/>
    </location>
    <ligand>
        <name>UDP-N-acetyl-alpha-D-glucosamine</name>
        <dbReference type="ChEBI" id="CHEBI:57705"/>
    </ligand>
</feature>
<comment type="caution">
    <text evidence="22">The sequence shown here is derived from an EMBL/GenBank/DDBJ whole genome shotgun (WGS) entry which is preliminary data.</text>
</comment>
<dbReference type="SUPFAM" id="SSF53448">
    <property type="entry name" value="Nucleotide-diphospho-sugar transferases"/>
    <property type="match status" value="1"/>
</dbReference>
<feature type="binding site" evidence="20">
    <location>
        <position position="154"/>
    </location>
    <ligand>
        <name>UDP-N-acetyl-alpha-D-glucosamine</name>
        <dbReference type="ChEBI" id="CHEBI:57705"/>
    </ligand>
</feature>
<dbReference type="Gene3D" id="3.90.550.10">
    <property type="entry name" value="Spore Coat Polysaccharide Biosynthesis Protein SpsA, Chain A"/>
    <property type="match status" value="1"/>
</dbReference>
<evidence type="ECO:0000256" key="17">
    <source>
        <dbReference type="ARBA" id="ARBA00048247"/>
    </source>
</evidence>
<dbReference type="GO" id="GO:0003977">
    <property type="term" value="F:UDP-N-acetylglucosamine diphosphorylase activity"/>
    <property type="evidence" value="ECO:0007669"/>
    <property type="project" value="UniProtKB-EC"/>
</dbReference>
<dbReference type="Proteomes" id="UP001596002">
    <property type="component" value="Unassembled WGS sequence"/>
</dbReference>
<dbReference type="SUPFAM" id="SSF51161">
    <property type="entry name" value="Trimeric LpxA-like enzymes"/>
    <property type="match status" value="1"/>
</dbReference>
<keyword evidence="7 20" id="KW-0808">Transferase</keyword>
<evidence type="ECO:0000256" key="2">
    <source>
        <dbReference type="ARBA" id="ARBA00005166"/>
    </source>
</evidence>
<comment type="subunit">
    <text evidence="20">Homotrimer.</text>
</comment>
<comment type="cofactor">
    <cofactor evidence="20">
        <name>Mg(2+)</name>
        <dbReference type="ChEBI" id="CHEBI:18420"/>
    </cofactor>
    <text evidence="20">Binds 1 Mg(2+) ion per subunit.</text>
</comment>
<comment type="caution">
    <text evidence="20">Lacks conserved residue(s) required for the propagation of feature annotation.</text>
</comment>
<evidence type="ECO:0000256" key="7">
    <source>
        <dbReference type="ARBA" id="ARBA00022679"/>
    </source>
</evidence>
<dbReference type="Pfam" id="PF00483">
    <property type="entry name" value="NTP_transferase"/>
    <property type="match status" value="1"/>
</dbReference>
<feature type="binding site" evidence="20">
    <location>
        <position position="169"/>
    </location>
    <ligand>
        <name>UDP-N-acetyl-alpha-D-glucosamine</name>
        <dbReference type="ChEBI" id="CHEBI:57705"/>
    </ligand>
</feature>
<keyword evidence="6 20" id="KW-0963">Cytoplasm</keyword>
<feature type="binding site" evidence="20">
    <location>
        <begin position="100"/>
        <end position="102"/>
    </location>
    <ligand>
        <name>UDP-N-acetyl-alpha-D-glucosamine</name>
        <dbReference type="ChEBI" id="CHEBI:57705"/>
    </ligand>
</feature>
<keyword evidence="9 20" id="KW-0479">Metal-binding</keyword>
<feature type="binding site" evidence="20">
    <location>
        <position position="422"/>
    </location>
    <ligand>
        <name>acetyl-CoA</name>
        <dbReference type="ChEBI" id="CHEBI:57288"/>
    </ligand>
</feature>
<organism evidence="22 23">
    <name type="scientific">Effusibacillus consociatus</name>
    <dbReference type="NCBI Taxonomy" id="1117041"/>
    <lineage>
        <taxon>Bacteria</taxon>
        <taxon>Bacillati</taxon>
        <taxon>Bacillota</taxon>
        <taxon>Bacilli</taxon>
        <taxon>Bacillales</taxon>
        <taxon>Alicyclobacillaceae</taxon>
        <taxon>Effusibacillus</taxon>
    </lineage>
</organism>
<evidence type="ECO:0000256" key="18">
    <source>
        <dbReference type="ARBA" id="ARBA00048493"/>
    </source>
</evidence>
<evidence type="ECO:0000256" key="20">
    <source>
        <dbReference type="HAMAP-Rule" id="MF_01631"/>
    </source>
</evidence>
<comment type="catalytic activity">
    <reaction evidence="18 20">
        <text>N-acetyl-alpha-D-glucosamine 1-phosphate + UTP + H(+) = UDP-N-acetyl-alpha-D-glucosamine + diphosphate</text>
        <dbReference type="Rhea" id="RHEA:13509"/>
        <dbReference type="ChEBI" id="CHEBI:15378"/>
        <dbReference type="ChEBI" id="CHEBI:33019"/>
        <dbReference type="ChEBI" id="CHEBI:46398"/>
        <dbReference type="ChEBI" id="CHEBI:57705"/>
        <dbReference type="ChEBI" id="CHEBI:57776"/>
        <dbReference type="EC" id="2.7.7.23"/>
    </reaction>
</comment>
<evidence type="ECO:0000256" key="19">
    <source>
        <dbReference type="ARBA" id="ARBA00049628"/>
    </source>
</evidence>
<dbReference type="InterPro" id="IPR005835">
    <property type="entry name" value="NTP_transferase_dom"/>
</dbReference>
<evidence type="ECO:0000256" key="4">
    <source>
        <dbReference type="ARBA" id="ARBA00007707"/>
    </source>
</evidence>
<proteinExistence type="inferred from homology"/>
<feature type="region of interest" description="Pyrophosphorylase" evidence="20">
    <location>
        <begin position="1"/>
        <end position="229"/>
    </location>
</feature>
<evidence type="ECO:0000313" key="22">
    <source>
        <dbReference type="EMBL" id="MFC4768540.1"/>
    </source>
</evidence>
<evidence type="ECO:0000256" key="6">
    <source>
        <dbReference type="ARBA" id="ARBA00022490"/>
    </source>
</evidence>
<keyword evidence="10 20" id="KW-0677">Repeat</keyword>
<comment type="function">
    <text evidence="19 20">Catalyzes the last two sequential reactions in the de novo biosynthetic pathway for UDP-N-acetylglucosamine (UDP-GlcNAc). The C-terminal domain catalyzes the transfer of acetyl group from acetyl coenzyme A to glucosamine-1-phosphate (GlcN-1-P) to produce N-acetylglucosamine-1-phosphate (GlcNAc-1-P), which is converted into UDP-GlcNAc by the transfer of uridine 5-monophosphate (from uridine 5-triphosphate), a reaction catalyzed by the N-terminal domain.</text>
</comment>
<dbReference type="EC" id="2.3.1.157" evidence="20"/>
<feature type="binding site" evidence="20">
    <location>
        <begin position="77"/>
        <end position="78"/>
    </location>
    <ligand>
        <name>UDP-N-acetyl-alpha-D-glucosamine</name>
        <dbReference type="ChEBI" id="CHEBI:57705"/>
    </ligand>
</feature>
<evidence type="ECO:0000256" key="10">
    <source>
        <dbReference type="ARBA" id="ARBA00022737"/>
    </source>
</evidence>
<evidence type="ECO:0000256" key="12">
    <source>
        <dbReference type="ARBA" id="ARBA00022960"/>
    </source>
</evidence>
<evidence type="ECO:0000256" key="9">
    <source>
        <dbReference type="ARBA" id="ARBA00022723"/>
    </source>
</evidence>
<dbReference type="InterPro" id="IPR005882">
    <property type="entry name" value="Bifunctional_GlmU"/>
</dbReference>
<feature type="active site" description="Proton acceptor" evidence="20">
    <location>
        <position position="362"/>
    </location>
</feature>
<evidence type="ECO:0000256" key="16">
    <source>
        <dbReference type="ARBA" id="ARBA00023316"/>
    </source>
</evidence>
<dbReference type="InterPro" id="IPR018357">
    <property type="entry name" value="Hexapep_transf_CS"/>
</dbReference>
<dbReference type="EMBL" id="JBHSHC010000106">
    <property type="protein sequence ID" value="MFC4768540.1"/>
    <property type="molecule type" value="Genomic_DNA"/>
</dbReference>
<feature type="binding site" evidence="20">
    <location>
        <position position="350"/>
    </location>
    <ligand>
        <name>UDP-N-acetyl-alpha-D-glucosamine</name>
        <dbReference type="ChEBI" id="CHEBI:57705"/>
    </ligand>
</feature>
<feature type="binding site" evidence="20">
    <location>
        <position position="227"/>
    </location>
    <ligand>
        <name>UDP-N-acetyl-alpha-D-glucosamine</name>
        <dbReference type="ChEBI" id="CHEBI:57705"/>
    </ligand>
</feature>
<dbReference type="CDD" id="cd03353">
    <property type="entry name" value="LbH_GlmU_C"/>
    <property type="match status" value="1"/>
</dbReference>
<dbReference type="HAMAP" id="MF_01631">
    <property type="entry name" value="GlmU"/>
    <property type="match status" value="1"/>
</dbReference>
<keyword evidence="16 20" id="KW-0961">Cell wall biogenesis/degradation</keyword>
<dbReference type="CDD" id="cd02540">
    <property type="entry name" value="GT2_GlmU_N_bac"/>
    <property type="match status" value="1"/>
</dbReference>
<evidence type="ECO:0000256" key="13">
    <source>
        <dbReference type="ARBA" id="ARBA00022984"/>
    </source>
</evidence>
<dbReference type="InterPro" id="IPR011004">
    <property type="entry name" value="Trimer_LpxA-like_sf"/>
</dbReference>
<evidence type="ECO:0000256" key="8">
    <source>
        <dbReference type="ARBA" id="ARBA00022695"/>
    </source>
</evidence>
<dbReference type="Pfam" id="PF00132">
    <property type="entry name" value="Hexapep"/>
    <property type="match status" value="2"/>
</dbReference>
<comment type="similarity">
    <text evidence="4 20">In the C-terminal section; belongs to the transferase hexapeptide repeat family.</text>
</comment>
<dbReference type="InterPro" id="IPR029044">
    <property type="entry name" value="Nucleotide-diphossugar_trans"/>
</dbReference>
<evidence type="ECO:0000256" key="3">
    <source>
        <dbReference type="ARBA" id="ARBA00005208"/>
    </source>
</evidence>
<evidence type="ECO:0000256" key="14">
    <source>
        <dbReference type="ARBA" id="ARBA00023268"/>
    </source>
</evidence>
<dbReference type="EC" id="2.7.7.23" evidence="20"/>
<keyword evidence="13 20" id="KW-0573">Peptidoglycan synthesis</keyword>
<feature type="region of interest" description="N-acetyltransferase" evidence="20">
    <location>
        <begin position="251"/>
        <end position="466"/>
    </location>
</feature>
<dbReference type="RefSeq" id="WP_380026490.1">
    <property type="nucleotide sequence ID" value="NZ_JBHSHC010000106.1"/>
</dbReference>
<reference evidence="23" key="1">
    <citation type="journal article" date="2019" name="Int. J. Syst. Evol. Microbiol.">
        <title>The Global Catalogue of Microorganisms (GCM) 10K type strain sequencing project: providing services to taxonomists for standard genome sequencing and annotation.</title>
        <authorList>
            <consortium name="The Broad Institute Genomics Platform"/>
            <consortium name="The Broad Institute Genome Sequencing Center for Infectious Disease"/>
            <person name="Wu L."/>
            <person name="Ma J."/>
        </authorList>
    </citation>
    <scope>NUCLEOTIDE SEQUENCE [LARGE SCALE GENOMIC DNA]</scope>
    <source>
        <strain evidence="23">WYCCWR 12678</strain>
    </source>
</reference>
<feature type="binding site" evidence="20">
    <location>
        <position position="439"/>
    </location>
    <ligand>
        <name>acetyl-CoA</name>
        <dbReference type="ChEBI" id="CHEBI:57288"/>
    </ligand>
</feature>
<sequence>MSINAIVLAAGQGTRMKSQRHKVLHPVCGKPMVRHLLDAQKAAGITRRIVVIGSMGEQVQAALQGEVEFVWQKEQLGTGHAVMQAAPLLENQDGITLICSGDTPLITSESITKLLELHREQGAAATVLTGIVDNPFGYGRIIRGEDGSVLRIVEEKDASPDEKSVREINASTYCFDTRSLAQALKMVTNNNAQGEYYLTDCIDILRRQGKKVAAHCVDDADEILNINDRVQLAMVENILRDKIRLHHMQNGVTLVDPSSTYIDIDIQIGADTIIYPGSMLTGSTVIGSGCEIGPHTRIQNSIIGDGSVVMQSVLLDSTFGSGVNIGPFAYVRPGSTVADKVKIGDFVEIKNSTIGEGTKIPHLAYVGDADVGNGTNIGCGTITVNFDGMAKHRTVVGDNSFIGCNTNLVAPVTVGNDTYVAAGSTITDNVPDGALAIARERQVIKEGYTAKLEARLRERGSKKVRG</sequence>
<evidence type="ECO:0000256" key="11">
    <source>
        <dbReference type="ARBA" id="ARBA00022842"/>
    </source>
</evidence>
<evidence type="ECO:0000259" key="21">
    <source>
        <dbReference type="Pfam" id="PF00483"/>
    </source>
</evidence>
<dbReference type="InterPro" id="IPR050065">
    <property type="entry name" value="GlmU-like"/>
</dbReference>
<comment type="pathway">
    <text evidence="3 20">Nucleotide-sugar biosynthesis; UDP-N-acetyl-alpha-D-glucosamine biosynthesis; UDP-N-acetyl-alpha-D-glucosamine from N-acetyl-alpha-D-glucosamine 1-phosphate: step 1/1.</text>
</comment>
<comment type="catalytic activity">
    <reaction evidence="17 20">
        <text>alpha-D-glucosamine 1-phosphate + acetyl-CoA = N-acetyl-alpha-D-glucosamine 1-phosphate + CoA + H(+)</text>
        <dbReference type="Rhea" id="RHEA:13725"/>
        <dbReference type="ChEBI" id="CHEBI:15378"/>
        <dbReference type="ChEBI" id="CHEBI:57287"/>
        <dbReference type="ChEBI" id="CHEBI:57288"/>
        <dbReference type="ChEBI" id="CHEBI:57776"/>
        <dbReference type="ChEBI" id="CHEBI:58516"/>
        <dbReference type="EC" id="2.3.1.157"/>
    </reaction>
</comment>
<comment type="pathway">
    <text evidence="20">Bacterial outer membrane biogenesis; LPS lipid A biosynthesis.</text>
</comment>
<feature type="binding site" evidence="20">
    <location>
        <position position="332"/>
    </location>
    <ligand>
        <name>UDP-N-acetyl-alpha-D-glucosamine</name>
        <dbReference type="ChEBI" id="CHEBI:57705"/>
    </ligand>
</feature>
<dbReference type="NCBIfam" id="NF010934">
    <property type="entry name" value="PRK14354.1"/>
    <property type="match status" value="1"/>
</dbReference>
<accession>A0ABV9Q3A1</accession>
<protein>
    <recommendedName>
        <fullName evidence="20">Bifunctional protein GlmU</fullName>
    </recommendedName>
    <domain>
        <recommendedName>
            <fullName evidence="20">UDP-N-acetylglucosamine pyrophosphorylase</fullName>
            <ecNumber evidence="20">2.7.7.23</ecNumber>
        </recommendedName>
        <alternativeName>
            <fullName evidence="20">N-acetylglucosamine-1-phosphate uridyltransferase</fullName>
        </alternativeName>
    </domain>
    <domain>
        <recommendedName>
            <fullName evidence="20">Glucosamine-1-phosphate N-acetyltransferase</fullName>
            <ecNumber evidence="20">2.3.1.157</ecNumber>
        </recommendedName>
    </domain>
</protein>
<feature type="binding site" evidence="20">
    <location>
        <position position="139"/>
    </location>
    <ligand>
        <name>UDP-N-acetyl-alpha-D-glucosamine</name>
        <dbReference type="ChEBI" id="CHEBI:57705"/>
    </ligand>
</feature>
<dbReference type="NCBIfam" id="TIGR01173">
    <property type="entry name" value="glmU"/>
    <property type="match status" value="1"/>
</dbReference>
<feature type="domain" description="Nucleotidyl transferase" evidence="21">
    <location>
        <begin position="5"/>
        <end position="218"/>
    </location>
</feature>
<keyword evidence="14 20" id="KW-0511">Multifunctional enzyme</keyword>
<feature type="binding site" evidence="20">
    <location>
        <position position="365"/>
    </location>
    <ligand>
        <name>UDP-N-acetyl-alpha-D-glucosamine</name>
        <dbReference type="ChEBI" id="CHEBI:57705"/>
    </ligand>
</feature>
<comment type="similarity">
    <text evidence="5 20">In the N-terminal section; belongs to the N-acetylglucosamine-1-phosphate uridyltransferase family.</text>
</comment>
<dbReference type="PANTHER" id="PTHR43584">
    <property type="entry name" value="NUCLEOTIDYL TRANSFERASE"/>
    <property type="match status" value="1"/>
</dbReference>
<feature type="binding site" evidence="20">
    <location>
        <position position="72"/>
    </location>
    <ligand>
        <name>UDP-N-acetyl-alpha-D-glucosamine</name>
        <dbReference type="ChEBI" id="CHEBI:57705"/>
    </ligand>
</feature>